<dbReference type="HAMAP" id="MF_00354">
    <property type="entry name" value="Idi_2"/>
    <property type="match status" value="1"/>
</dbReference>
<dbReference type="GO" id="GO:0070402">
    <property type="term" value="F:NADPH binding"/>
    <property type="evidence" value="ECO:0007669"/>
    <property type="project" value="UniProtKB-UniRule"/>
</dbReference>
<name>A0A1X9MCH3_9BACI</name>
<dbReference type="STRING" id="199441.BkAM31D_10900"/>
<evidence type="ECO:0000256" key="4">
    <source>
        <dbReference type="ARBA" id="ARBA00022643"/>
    </source>
</evidence>
<evidence type="ECO:0000256" key="8">
    <source>
        <dbReference type="ARBA" id="ARBA00023229"/>
    </source>
</evidence>
<dbReference type="Gene3D" id="3.20.20.70">
    <property type="entry name" value="Aldolase class I"/>
    <property type="match status" value="1"/>
</dbReference>
<reference evidence="13 14" key="1">
    <citation type="submission" date="2017-04" db="EMBL/GenBank/DDBJ databases">
        <title>Bacillus krulwichiae AM31D Genome sequencing and assembly.</title>
        <authorList>
            <person name="Krulwich T.A."/>
            <person name="Anastor L."/>
            <person name="Ehrlich R."/>
            <person name="Ehrlich G.D."/>
            <person name="Janto B."/>
        </authorList>
    </citation>
    <scope>NUCLEOTIDE SEQUENCE [LARGE SCALE GENOMIC DNA]</scope>
    <source>
        <strain evidence="13 14">AM31D</strain>
    </source>
</reference>
<evidence type="ECO:0000256" key="9">
    <source>
        <dbReference type="ARBA" id="ARBA00023235"/>
    </source>
</evidence>
<comment type="cofactor">
    <cofactor evidence="11">
        <name>NADPH</name>
        <dbReference type="ChEBI" id="CHEBI:57783"/>
    </cofactor>
</comment>
<dbReference type="GO" id="GO:0016491">
    <property type="term" value="F:oxidoreductase activity"/>
    <property type="evidence" value="ECO:0007669"/>
    <property type="project" value="InterPro"/>
</dbReference>
<keyword evidence="3 11" id="KW-0285">Flavoprotein</keyword>
<comment type="cofactor">
    <cofactor evidence="1 11">
        <name>FMN</name>
        <dbReference type="ChEBI" id="CHEBI:58210"/>
    </cofactor>
</comment>
<gene>
    <name evidence="11 13" type="primary">fni</name>
    <name evidence="13" type="ORF">BkAM31D_10900</name>
</gene>
<evidence type="ECO:0000256" key="2">
    <source>
        <dbReference type="ARBA" id="ARBA00022490"/>
    </source>
</evidence>
<feature type="binding site" evidence="11">
    <location>
        <position position="153"/>
    </location>
    <ligand>
        <name>Mg(2+)</name>
        <dbReference type="ChEBI" id="CHEBI:18420"/>
    </ligand>
</feature>
<evidence type="ECO:0000313" key="13">
    <source>
        <dbReference type="EMBL" id="ARK30290.1"/>
    </source>
</evidence>
<dbReference type="GO" id="GO:0008299">
    <property type="term" value="P:isoprenoid biosynthetic process"/>
    <property type="evidence" value="ECO:0007669"/>
    <property type="project" value="UniProtKB-UniRule"/>
</dbReference>
<feature type="binding site" evidence="11">
    <location>
        <position position="214"/>
    </location>
    <ligand>
        <name>FMN</name>
        <dbReference type="ChEBI" id="CHEBI:58210"/>
    </ligand>
</feature>
<dbReference type="PANTHER" id="PTHR43665:SF1">
    <property type="entry name" value="ISOPENTENYL-DIPHOSPHATE DELTA-ISOMERASE"/>
    <property type="match status" value="1"/>
</dbReference>
<evidence type="ECO:0000256" key="7">
    <source>
        <dbReference type="ARBA" id="ARBA00022857"/>
    </source>
</evidence>
<comment type="caution">
    <text evidence="11">Lacks conserved residue(s) required for the propagation of feature annotation.</text>
</comment>
<evidence type="ECO:0000256" key="10">
    <source>
        <dbReference type="ARBA" id="ARBA00025810"/>
    </source>
</evidence>
<accession>A0A1X9MCH3</accession>
<keyword evidence="7 11" id="KW-0521">NADP</keyword>
<feature type="binding site" evidence="11">
    <location>
        <begin position="62"/>
        <end position="64"/>
    </location>
    <ligand>
        <name>FMN</name>
        <dbReference type="ChEBI" id="CHEBI:58210"/>
    </ligand>
</feature>
<keyword evidence="8 11" id="KW-0414">Isoprene biosynthesis</keyword>
<dbReference type="GO" id="GO:0000287">
    <property type="term" value="F:magnesium ion binding"/>
    <property type="evidence" value="ECO:0007669"/>
    <property type="project" value="UniProtKB-UniRule"/>
</dbReference>
<dbReference type="Pfam" id="PF01070">
    <property type="entry name" value="FMN_dh"/>
    <property type="match status" value="1"/>
</dbReference>
<comment type="function">
    <text evidence="11">Involved in the biosynthesis of isoprenoids. Catalyzes the 1,3-allylic rearrangement of the homoallylic substrate isopentenyl (IPP) to its allylic isomer, dimethylallyl diphosphate (DMAPP).</text>
</comment>
<evidence type="ECO:0000259" key="12">
    <source>
        <dbReference type="Pfam" id="PF01070"/>
    </source>
</evidence>
<dbReference type="KEGG" id="bkw:BkAM31D_10900"/>
<comment type="cofactor">
    <cofactor evidence="11">
        <name>Mg(2+)</name>
        <dbReference type="ChEBI" id="CHEBI:18420"/>
    </cofactor>
</comment>
<dbReference type="CDD" id="cd02811">
    <property type="entry name" value="IDI-2_FMN"/>
    <property type="match status" value="1"/>
</dbReference>
<dbReference type="AlphaFoldDB" id="A0A1X9MCH3"/>
<keyword evidence="4 11" id="KW-0288">FMN</keyword>
<dbReference type="GO" id="GO:0010181">
    <property type="term" value="F:FMN binding"/>
    <property type="evidence" value="ECO:0007669"/>
    <property type="project" value="UniProtKB-UniRule"/>
</dbReference>
<dbReference type="GO" id="GO:0005737">
    <property type="term" value="C:cytoplasm"/>
    <property type="evidence" value="ECO:0007669"/>
    <property type="project" value="UniProtKB-SubCell"/>
</dbReference>
<feature type="binding site" evidence="11">
    <location>
        <begin position="280"/>
        <end position="281"/>
    </location>
    <ligand>
        <name>FMN</name>
        <dbReference type="ChEBI" id="CHEBI:58210"/>
    </ligand>
</feature>
<evidence type="ECO:0000256" key="5">
    <source>
        <dbReference type="ARBA" id="ARBA00022723"/>
    </source>
</evidence>
<dbReference type="EMBL" id="CP020814">
    <property type="protein sequence ID" value="ARK30290.1"/>
    <property type="molecule type" value="Genomic_DNA"/>
</dbReference>
<feature type="binding site" evidence="11">
    <location>
        <position position="152"/>
    </location>
    <ligand>
        <name>substrate</name>
    </ligand>
</feature>
<dbReference type="NCBIfam" id="TIGR02151">
    <property type="entry name" value="IPP_isom_2"/>
    <property type="match status" value="1"/>
</dbReference>
<dbReference type="InterPro" id="IPR011179">
    <property type="entry name" value="IPdP_isomerase"/>
</dbReference>
<keyword evidence="14" id="KW-1185">Reference proteome</keyword>
<proteinExistence type="inferred from homology"/>
<dbReference type="InterPro" id="IPR013785">
    <property type="entry name" value="Aldolase_TIM"/>
</dbReference>
<dbReference type="GO" id="GO:0004452">
    <property type="term" value="F:isopentenyl-diphosphate delta-isomerase activity"/>
    <property type="evidence" value="ECO:0007669"/>
    <property type="project" value="UniProtKB-UniRule"/>
</dbReference>
<dbReference type="PANTHER" id="PTHR43665">
    <property type="entry name" value="ISOPENTENYL-DIPHOSPHATE DELTA-ISOMERASE"/>
    <property type="match status" value="1"/>
</dbReference>
<evidence type="ECO:0000256" key="1">
    <source>
        <dbReference type="ARBA" id="ARBA00001917"/>
    </source>
</evidence>
<dbReference type="PIRSF" id="PIRSF003314">
    <property type="entry name" value="IPP_isomerase"/>
    <property type="match status" value="1"/>
</dbReference>
<feature type="binding site" evidence="11">
    <location>
        <position position="93"/>
    </location>
    <ligand>
        <name>FMN</name>
        <dbReference type="ChEBI" id="CHEBI:58210"/>
    </ligand>
</feature>
<comment type="catalytic activity">
    <reaction evidence="11">
        <text>isopentenyl diphosphate = dimethylallyl diphosphate</text>
        <dbReference type="Rhea" id="RHEA:23284"/>
        <dbReference type="ChEBI" id="CHEBI:57623"/>
        <dbReference type="ChEBI" id="CHEBI:128769"/>
        <dbReference type="EC" id="5.3.3.2"/>
    </reaction>
</comment>
<dbReference type="SUPFAM" id="SSF51395">
    <property type="entry name" value="FMN-linked oxidoreductases"/>
    <property type="match status" value="1"/>
</dbReference>
<evidence type="ECO:0000256" key="3">
    <source>
        <dbReference type="ARBA" id="ARBA00022630"/>
    </source>
</evidence>
<sequence length="349" mass="38073">MSRSARKVDHINHALLTGQALSHGFEDVKFVHNSIPEINVDEINLSSKIGELTLSSPIFINAMTGGGGKETTKINQQLAEVAAETDIAMAVGSQMAAIKDKEQQPSYTIVRKVNPKGMVIANLGSEASIDQARQAVEMLEANAFQLHVNVIQELVMPEGDRNYAGTFKRIEELVHKLEVPVIVKEVGFGMSQETIKRLAAIGVEMVDIGGFGGTNFSKIENKRRDRQLRFFDNWGIPTTASLLEVHHANTCIDVLASGGMQTALDLAKSLALGARAGGFAGYFLKILKEDGQEALINEITDLKEDLTMILTALDVKSPHDLTKVPLVFSGETYQWACQRGIDIQSISTR</sequence>
<dbReference type="RefSeq" id="WP_066151533.1">
    <property type="nucleotide sequence ID" value="NZ_CP020814.1"/>
</dbReference>
<comment type="similarity">
    <text evidence="11">Belongs to the IPP isomerase type 2 family.</text>
</comment>
<evidence type="ECO:0000256" key="11">
    <source>
        <dbReference type="HAMAP-Rule" id="MF_00354"/>
    </source>
</evidence>
<evidence type="ECO:0000256" key="6">
    <source>
        <dbReference type="ARBA" id="ARBA00022842"/>
    </source>
</evidence>
<dbReference type="Proteomes" id="UP000193006">
    <property type="component" value="Chromosome"/>
</dbReference>
<feature type="binding site" evidence="11">
    <location>
        <position position="184"/>
    </location>
    <ligand>
        <name>FMN</name>
        <dbReference type="ChEBI" id="CHEBI:58210"/>
    </ligand>
</feature>
<keyword evidence="6 11" id="KW-0460">Magnesium</keyword>
<comment type="subcellular location">
    <subcellularLocation>
        <location evidence="11">Cytoplasm</location>
    </subcellularLocation>
</comment>
<keyword evidence="2 11" id="KW-0963">Cytoplasm</keyword>
<feature type="binding site" evidence="11">
    <location>
        <begin position="6"/>
        <end position="7"/>
    </location>
    <ligand>
        <name>substrate</name>
    </ligand>
</feature>
<feature type="binding site" evidence="11">
    <location>
        <position position="122"/>
    </location>
    <ligand>
        <name>FMN</name>
        <dbReference type="ChEBI" id="CHEBI:58210"/>
    </ligand>
</feature>
<evidence type="ECO:0000313" key="14">
    <source>
        <dbReference type="Proteomes" id="UP000193006"/>
    </source>
</evidence>
<dbReference type="InterPro" id="IPR000262">
    <property type="entry name" value="FMN-dep_DH"/>
</dbReference>
<protein>
    <recommendedName>
        <fullName evidence="11">Isopentenyl-diphosphate delta-isomerase</fullName>
        <shortName evidence="11">IPP isomerase</shortName>
        <ecNumber evidence="11">5.3.3.2</ecNumber>
    </recommendedName>
    <alternativeName>
        <fullName evidence="11">Isopentenyl diphosphate:dimethylallyl diphosphate isomerase</fullName>
    </alternativeName>
    <alternativeName>
        <fullName evidence="11">Isopentenyl pyrophosphate isomerase</fullName>
    </alternativeName>
    <alternativeName>
        <fullName evidence="11">Type 2 isopentenyl diphosphate isomerase</fullName>
        <shortName evidence="11">IDI-2</shortName>
    </alternativeName>
</protein>
<feature type="domain" description="FMN-dependent dehydrogenase" evidence="12">
    <location>
        <begin position="163"/>
        <end position="323"/>
    </location>
</feature>
<dbReference type="EC" id="5.3.3.2" evidence="11"/>
<keyword evidence="5 11" id="KW-0479">Metal-binding</keyword>
<keyword evidence="9 11" id="KW-0413">Isomerase</keyword>
<organism evidence="13 14">
    <name type="scientific">Halalkalibacter krulwichiae</name>
    <dbReference type="NCBI Taxonomy" id="199441"/>
    <lineage>
        <taxon>Bacteria</taxon>
        <taxon>Bacillati</taxon>
        <taxon>Bacillota</taxon>
        <taxon>Bacilli</taxon>
        <taxon>Bacillales</taxon>
        <taxon>Bacillaceae</taxon>
        <taxon>Halalkalibacter</taxon>
    </lineage>
</organism>
<comment type="subunit">
    <text evidence="10 11">Homooctamer. Dimer of tetramers.</text>
</comment>